<dbReference type="PANTHER" id="PTHR46865">
    <property type="entry name" value="OXIDOREDUCTASE-RELATED"/>
    <property type="match status" value="1"/>
</dbReference>
<dbReference type="GO" id="GO:0004497">
    <property type="term" value="F:monooxygenase activity"/>
    <property type="evidence" value="ECO:0007669"/>
    <property type="project" value="UniProtKB-KW"/>
</dbReference>
<organism evidence="2 3">
    <name type="scientific">Streptomyces malaysiensis</name>
    <dbReference type="NCBI Taxonomy" id="92644"/>
    <lineage>
        <taxon>Bacteria</taxon>
        <taxon>Bacillati</taxon>
        <taxon>Actinomycetota</taxon>
        <taxon>Actinomycetes</taxon>
        <taxon>Kitasatosporales</taxon>
        <taxon>Streptomycetaceae</taxon>
        <taxon>Streptomyces</taxon>
        <taxon>Streptomyces violaceusniger group</taxon>
    </lineage>
</organism>
<keyword evidence="2" id="KW-0503">Monooxygenase</keyword>
<dbReference type="PANTHER" id="PTHR46865:SF2">
    <property type="entry name" value="MONOOXYGENASE"/>
    <property type="match status" value="1"/>
</dbReference>
<reference evidence="2 3" key="1">
    <citation type="submission" date="2020-02" db="EMBL/GenBank/DDBJ databases">
        <title>Streptomyces malaysiensis DSM14702 (JHCC583434, PFL_A843) Genome sequencing and assembly.</title>
        <authorList>
            <person name="Samborskyy M."/>
        </authorList>
    </citation>
    <scope>NUCLEOTIDE SEQUENCE [LARGE SCALE GENOMIC DNA]</scope>
    <source>
        <strain evidence="2 3">DSM 14702</strain>
    </source>
</reference>
<name>A0A7X5WYS9_STRMQ</name>
<dbReference type="Proteomes" id="UP000536624">
    <property type="component" value="Unassembled WGS sequence"/>
</dbReference>
<dbReference type="Pfam" id="PF01494">
    <property type="entry name" value="FAD_binding_3"/>
    <property type="match status" value="1"/>
</dbReference>
<dbReference type="GO" id="GO:0071949">
    <property type="term" value="F:FAD binding"/>
    <property type="evidence" value="ECO:0007669"/>
    <property type="project" value="InterPro"/>
</dbReference>
<dbReference type="AlphaFoldDB" id="A0A7X5WYS9"/>
<evidence type="ECO:0000259" key="1">
    <source>
        <dbReference type="Pfam" id="PF01494"/>
    </source>
</evidence>
<dbReference type="EMBL" id="JAALLH010000001">
    <property type="protein sequence ID" value="NIY63214.1"/>
    <property type="molecule type" value="Genomic_DNA"/>
</dbReference>
<dbReference type="SUPFAM" id="SSF51905">
    <property type="entry name" value="FAD/NAD(P)-binding domain"/>
    <property type="match status" value="1"/>
</dbReference>
<accession>A0A7X5WYS9</accession>
<dbReference type="Gene3D" id="3.50.50.60">
    <property type="entry name" value="FAD/NAD(P)-binding domain"/>
    <property type="match status" value="1"/>
</dbReference>
<sequence>MGGLNTASNRTVLVSGASIAGPALAYWLRRYGFAVTLVEKAPALRGGGYPIDIRGTAVEVVRRMGVLPRLREAHVGVRRISFLDEKGHPIAAIRPETISGGEEGHDLEIPRGELAEILYGAIGDDIELLFNDSIATLHDHDGGVDVTFRGGARRTFDLVIGADGIHSHTRSLAFGPEERYHRYLDYCFAGFTMPNHLGLAHEGLTWNVPGRTAVLYAPRDGDRVHAFLSFLRAEPPFDAFRDPAAQRDLVAGVFSGYGWEVPRMVAAMRDSDDLFFDVVSQIHMPRWSAGRVALVGDAAYAPSFFSGQGSSLALVGAYVLAGELAAGLAAGAHHGDAFEGYERTVRSFVEMNQALATEGSAGLSPRTAEDLARRNEALRDPSAVFSGAGRHAHSALTLPGYDGHGRHDGHEAG</sequence>
<evidence type="ECO:0000313" key="3">
    <source>
        <dbReference type="Proteomes" id="UP000536624"/>
    </source>
</evidence>
<dbReference type="PRINTS" id="PR00420">
    <property type="entry name" value="RNGMNOXGNASE"/>
</dbReference>
<proteinExistence type="predicted"/>
<evidence type="ECO:0000313" key="2">
    <source>
        <dbReference type="EMBL" id="NIY63214.1"/>
    </source>
</evidence>
<dbReference type="InterPro" id="IPR036188">
    <property type="entry name" value="FAD/NAD-bd_sf"/>
</dbReference>
<gene>
    <name evidence="2" type="ORF">SMALB_1143</name>
</gene>
<dbReference type="InterPro" id="IPR002938">
    <property type="entry name" value="FAD-bd"/>
</dbReference>
<feature type="domain" description="FAD-binding" evidence="1">
    <location>
        <begin position="11"/>
        <end position="342"/>
    </location>
</feature>
<dbReference type="RefSeq" id="WP_167500123.1">
    <property type="nucleotide sequence ID" value="NZ_JAALLH010000001.1"/>
</dbReference>
<dbReference type="Gene3D" id="3.30.9.10">
    <property type="entry name" value="D-Amino Acid Oxidase, subunit A, domain 2"/>
    <property type="match status" value="1"/>
</dbReference>
<comment type="caution">
    <text evidence="2">The sequence shown here is derived from an EMBL/GenBank/DDBJ whole genome shotgun (WGS) entry which is preliminary data.</text>
</comment>
<keyword evidence="2" id="KW-0560">Oxidoreductase</keyword>
<protein>
    <submittedName>
        <fullName evidence="2">Monooxygenase FAD-binding protein</fullName>
    </submittedName>
</protein>
<dbReference type="InterPro" id="IPR051704">
    <property type="entry name" value="FAD_aromatic-hydroxylase"/>
</dbReference>